<accession>A0ABT2QL14</accession>
<sequence length="152" mass="18003">MNTRKKLPLALLYADEEQQIDGRTRFQKLIFLMQMEGNLNDLTPTETYRFEPYDYGPFSSTLYDDLDNHIERGLIEDSKETLDEEDDIVQYKYHLKPEGREFIEENESGAEFERVVEEAKRIVQEYGDVPLPELIDMVYSKYPDYAENSVLR</sequence>
<dbReference type="EMBL" id="JAOPKB010000021">
    <property type="protein sequence ID" value="MCU4975633.1"/>
    <property type="molecule type" value="Genomic_DNA"/>
</dbReference>
<proteinExistence type="predicted"/>
<reference evidence="2 3" key="1">
    <citation type="submission" date="2022-09" db="EMBL/GenBank/DDBJ databases">
        <title>Enrichment on poylsaccharides allowed isolation of novel metabolic and taxonomic groups of Haloarchaea.</title>
        <authorList>
            <person name="Sorokin D.Y."/>
            <person name="Elcheninov A.G."/>
            <person name="Khizhniak T.V."/>
            <person name="Kolganova T.V."/>
            <person name="Kublanov I.V."/>
        </authorList>
    </citation>
    <scope>NUCLEOTIDE SEQUENCE [LARGE SCALE GENOMIC DNA]</scope>
    <source>
        <strain evidence="2 3">AArc-m2/3/4</strain>
    </source>
</reference>
<protein>
    <submittedName>
        <fullName evidence="2">DUF4065 domain-containing protein</fullName>
    </submittedName>
</protein>
<evidence type="ECO:0000313" key="2">
    <source>
        <dbReference type="EMBL" id="MCU4975633.1"/>
    </source>
</evidence>
<comment type="caution">
    <text evidence="2">The sequence shown here is derived from an EMBL/GenBank/DDBJ whole genome shotgun (WGS) entry which is preliminary data.</text>
</comment>
<name>A0ABT2QL14_9EURY</name>
<organism evidence="2 3">
    <name type="scientific">Natronoglomus mannanivorans</name>
    <dbReference type="NCBI Taxonomy" id="2979990"/>
    <lineage>
        <taxon>Archaea</taxon>
        <taxon>Methanobacteriati</taxon>
        <taxon>Methanobacteriota</taxon>
        <taxon>Stenosarchaea group</taxon>
        <taxon>Halobacteria</taxon>
        <taxon>Halobacteriales</taxon>
        <taxon>Natrialbaceae</taxon>
        <taxon>Natronoglomus</taxon>
    </lineage>
</organism>
<evidence type="ECO:0000259" key="1">
    <source>
        <dbReference type="Pfam" id="PF13274"/>
    </source>
</evidence>
<gene>
    <name evidence="2" type="ORF">OB955_23380</name>
</gene>
<dbReference type="InterPro" id="IPR025272">
    <property type="entry name" value="SocA_Panacea"/>
</dbReference>
<dbReference type="Pfam" id="PF13274">
    <property type="entry name" value="SocA_Panacea"/>
    <property type="match status" value="1"/>
</dbReference>
<dbReference type="Proteomes" id="UP001320972">
    <property type="component" value="Unassembled WGS sequence"/>
</dbReference>
<keyword evidence="3" id="KW-1185">Reference proteome</keyword>
<feature type="domain" description="Antitoxin SocA-like Panacea" evidence="1">
    <location>
        <begin position="27"/>
        <end position="141"/>
    </location>
</feature>
<dbReference type="RefSeq" id="WP_338009289.1">
    <property type="nucleotide sequence ID" value="NZ_JAOPKB010000021.1"/>
</dbReference>
<evidence type="ECO:0000313" key="3">
    <source>
        <dbReference type="Proteomes" id="UP001320972"/>
    </source>
</evidence>